<protein>
    <submittedName>
        <fullName evidence="2">Uncharacterized protein</fullName>
    </submittedName>
</protein>
<proteinExistence type="predicted"/>
<dbReference type="STRING" id="1406858.GCA_000710895_07271"/>
<gene>
    <name evidence="2" type="ORF">NCTC1934_02637</name>
</gene>
<keyword evidence="3" id="KW-1185">Reference proteome</keyword>
<reference evidence="2 3" key="1">
    <citation type="submission" date="2018-06" db="EMBL/GenBank/DDBJ databases">
        <authorList>
            <consortium name="Pathogen Informatics"/>
            <person name="Doyle S."/>
        </authorList>
    </citation>
    <scope>NUCLEOTIDE SEQUENCE [LARGE SCALE GENOMIC DNA]</scope>
    <source>
        <strain evidence="2 3">NCTC1934</strain>
    </source>
</reference>
<sequence>MSGGPPDRAHSRRSMGARSVDGEPSGFDTGRIQPSVEMAEKSATESASTRVKVLT</sequence>
<evidence type="ECO:0000256" key="1">
    <source>
        <dbReference type="SAM" id="MobiDB-lite"/>
    </source>
</evidence>
<dbReference type="AlphaFoldDB" id="A0A378YIQ4"/>
<dbReference type="EMBL" id="UGRY01000002">
    <property type="protein sequence ID" value="SUA76633.1"/>
    <property type="molecule type" value="Genomic_DNA"/>
</dbReference>
<dbReference type="Proteomes" id="UP000255467">
    <property type="component" value="Unassembled WGS sequence"/>
</dbReference>
<evidence type="ECO:0000313" key="3">
    <source>
        <dbReference type="Proteomes" id="UP000255467"/>
    </source>
</evidence>
<organism evidence="2 3">
    <name type="scientific">Nocardia otitidiscaviarum</name>
    <dbReference type="NCBI Taxonomy" id="1823"/>
    <lineage>
        <taxon>Bacteria</taxon>
        <taxon>Bacillati</taxon>
        <taxon>Actinomycetota</taxon>
        <taxon>Actinomycetes</taxon>
        <taxon>Mycobacteriales</taxon>
        <taxon>Nocardiaceae</taxon>
        <taxon>Nocardia</taxon>
    </lineage>
</organism>
<accession>A0A378YIQ4</accession>
<evidence type="ECO:0000313" key="2">
    <source>
        <dbReference type="EMBL" id="SUA76633.1"/>
    </source>
</evidence>
<feature type="region of interest" description="Disordered" evidence="1">
    <location>
        <begin position="1"/>
        <end position="55"/>
    </location>
</feature>
<name>A0A378YIQ4_9NOCA</name>